<dbReference type="EMBL" id="CP044205">
    <property type="protein sequence ID" value="QFY41267.1"/>
    <property type="molecule type" value="Genomic_DNA"/>
</dbReference>
<feature type="chain" id="PRO_5025047513" description="Type VI lipoprotein IgE-like C-terminal domain-containing protein" evidence="1">
    <location>
        <begin position="26"/>
        <end position="166"/>
    </location>
</feature>
<feature type="domain" description="Type VI lipoprotein IgE-like C-terminal" evidence="2">
    <location>
        <begin position="51"/>
        <end position="136"/>
    </location>
</feature>
<gene>
    <name evidence="3" type="ORF">F6R98_00430</name>
</gene>
<protein>
    <recommendedName>
        <fullName evidence="2">Type VI lipoprotein IgE-like C-terminal domain-containing protein</fullName>
    </recommendedName>
</protein>
<dbReference type="PROSITE" id="PS51257">
    <property type="entry name" value="PROKAR_LIPOPROTEIN"/>
    <property type="match status" value="1"/>
</dbReference>
<dbReference type="InParanoid" id="A0A5Q0BGF4"/>
<dbReference type="Pfam" id="PF22361">
    <property type="entry name" value="IglE_N"/>
    <property type="match status" value="1"/>
</dbReference>
<evidence type="ECO:0000313" key="4">
    <source>
        <dbReference type="Proteomes" id="UP000325755"/>
    </source>
</evidence>
<name>A0A5Q0BGF4_9GAMM</name>
<keyword evidence="4" id="KW-1185">Reference proteome</keyword>
<keyword evidence="1" id="KW-0732">Signal</keyword>
<proteinExistence type="predicted"/>
<dbReference type="RefSeq" id="WP_153247244.1">
    <property type="nucleotide sequence ID" value="NZ_CP044205.1"/>
</dbReference>
<evidence type="ECO:0000313" key="3">
    <source>
        <dbReference type="EMBL" id="QFY41267.1"/>
    </source>
</evidence>
<dbReference type="OrthoDB" id="5518667at2"/>
<dbReference type="InterPro" id="IPR054378">
    <property type="entry name" value="IgE-like_C"/>
</dbReference>
<sequence>MLKKSNLKWTAQLCAIVLLAACAGAGSPTPPPPFTLDVSAEYQANGGHLFYFLARAVNEKQFLLDNYQDVAAKVFASPADASVLGVFSMTPGERRQFSVHPPAQGDLALYFLFNEPGTQWKKQLSTPLKNKYSVSIGADNQIKIVEDCLFCKVNDLFGMFSKSQPE</sequence>
<organism evidence="3 4">
    <name type="scientific">Candidatus Methylospira mobilis</name>
    <dbReference type="NCBI Taxonomy" id="1808979"/>
    <lineage>
        <taxon>Bacteria</taxon>
        <taxon>Pseudomonadati</taxon>
        <taxon>Pseudomonadota</taxon>
        <taxon>Gammaproteobacteria</taxon>
        <taxon>Methylococcales</taxon>
        <taxon>Methylococcaceae</taxon>
        <taxon>Candidatus Methylospira</taxon>
    </lineage>
</organism>
<evidence type="ECO:0000256" key="1">
    <source>
        <dbReference type="SAM" id="SignalP"/>
    </source>
</evidence>
<dbReference type="Proteomes" id="UP000325755">
    <property type="component" value="Chromosome"/>
</dbReference>
<dbReference type="AlphaFoldDB" id="A0A5Q0BGF4"/>
<accession>A0A5Q0BGF4</accession>
<reference evidence="3 4" key="1">
    <citation type="submission" date="2019-09" db="EMBL/GenBank/DDBJ databases">
        <title>Ecophysiology of the spiral-shaped methanotroph Methylospira mobilis as revealed by the complete genome sequence.</title>
        <authorList>
            <person name="Oshkin I.Y."/>
            <person name="Dedysh S.N."/>
            <person name="Miroshnikov K."/>
            <person name="Danilova O.V."/>
            <person name="Hakobyan A."/>
            <person name="Liesack W."/>
        </authorList>
    </citation>
    <scope>NUCLEOTIDE SEQUENCE [LARGE SCALE GENOMIC DNA]</scope>
    <source>
        <strain evidence="3 4">Shm1</strain>
    </source>
</reference>
<evidence type="ECO:0000259" key="2">
    <source>
        <dbReference type="Pfam" id="PF22361"/>
    </source>
</evidence>
<feature type="signal peptide" evidence="1">
    <location>
        <begin position="1"/>
        <end position="25"/>
    </location>
</feature>
<dbReference type="KEGG" id="mmob:F6R98_00430"/>